<dbReference type="Pfam" id="PF00308">
    <property type="entry name" value="Bac_DnaA"/>
    <property type="match status" value="1"/>
</dbReference>
<dbReference type="GO" id="GO:0006270">
    <property type="term" value="P:DNA replication initiation"/>
    <property type="evidence" value="ECO:0007669"/>
    <property type="project" value="UniProtKB-UniRule"/>
</dbReference>
<evidence type="ECO:0000313" key="14">
    <source>
        <dbReference type="EMBL" id="OGD66939.1"/>
    </source>
</evidence>
<keyword evidence="5 8" id="KW-0067">ATP-binding</keyword>
<keyword evidence="2 8" id="KW-0963">Cytoplasm</keyword>
<evidence type="ECO:0000256" key="7">
    <source>
        <dbReference type="ARBA" id="ARBA00023125"/>
    </source>
</evidence>
<dbReference type="SMART" id="SM00382">
    <property type="entry name" value="AAA"/>
    <property type="match status" value="1"/>
</dbReference>
<keyword evidence="6 8" id="KW-0446">Lipid-binding</keyword>
<dbReference type="InterPro" id="IPR038454">
    <property type="entry name" value="DnaA_N_sf"/>
</dbReference>
<comment type="caution">
    <text evidence="8">Lacks conserved residue(s) required for the propagation of feature annotation.</text>
</comment>
<feature type="binding site" evidence="8">
    <location>
        <position position="168"/>
    </location>
    <ligand>
        <name>ATP</name>
        <dbReference type="ChEBI" id="CHEBI:30616"/>
    </ligand>
</feature>
<feature type="binding site" evidence="8">
    <location>
        <position position="166"/>
    </location>
    <ligand>
        <name>ATP</name>
        <dbReference type="ChEBI" id="CHEBI:30616"/>
    </ligand>
</feature>
<organism evidence="14 15">
    <name type="scientific">Candidatus Campbellbacteria bacterium RIFOXYC2_FULL_35_25</name>
    <dbReference type="NCBI Taxonomy" id="1797582"/>
    <lineage>
        <taxon>Bacteria</taxon>
        <taxon>Candidatus Campbelliibacteriota</taxon>
    </lineage>
</organism>
<evidence type="ECO:0000256" key="5">
    <source>
        <dbReference type="ARBA" id="ARBA00022840"/>
    </source>
</evidence>
<comment type="caution">
    <text evidence="14">The sequence shown here is derived from an EMBL/GenBank/DDBJ whole genome shotgun (WGS) entry which is preliminary data.</text>
</comment>
<reference evidence="14 15" key="1">
    <citation type="journal article" date="2016" name="Nat. Commun.">
        <title>Thousands of microbial genomes shed light on interconnected biogeochemical processes in an aquifer system.</title>
        <authorList>
            <person name="Anantharaman K."/>
            <person name="Brown C.T."/>
            <person name="Hug L.A."/>
            <person name="Sharon I."/>
            <person name="Castelle C.J."/>
            <person name="Probst A.J."/>
            <person name="Thomas B.C."/>
            <person name="Singh A."/>
            <person name="Wilkins M.J."/>
            <person name="Karaoz U."/>
            <person name="Brodie E.L."/>
            <person name="Williams K.H."/>
            <person name="Hubbard S.S."/>
            <person name="Banfield J.F."/>
        </authorList>
    </citation>
    <scope>NUCLEOTIDE SEQUENCE [LARGE SCALE GENOMIC DNA]</scope>
</reference>
<keyword evidence="4 8" id="KW-0547">Nucleotide-binding</keyword>
<dbReference type="InterPro" id="IPR020591">
    <property type="entry name" value="Chromosome_initiator_DnaA-like"/>
</dbReference>
<dbReference type="InterPro" id="IPR018312">
    <property type="entry name" value="Chromosome_initiator_DnaA_CS"/>
</dbReference>
<dbReference type="CDD" id="cd00009">
    <property type="entry name" value="AAA"/>
    <property type="match status" value="1"/>
</dbReference>
<keyword evidence="3 8" id="KW-0235">DNA replication</keyword>
<dbReference type="FunFam" id="3.40.50.300:FF:000668">
    <property type="entry name" value="Chromosomal replication initiator protein DnaA"/>
    <property type="match status" value="1"/>
</dbReference>
<dbReference type="GO" id="GO:0005886">
    <property type="term" value="C:plasma membrane"/>
    <property type="evidence" value="ECO:0007669"/>
    <property type="project" value="TreeGrafter"/>
</dbReference>
<comment type="subcellular location">
    <subcellularLocation>
        <location evidence="8">Cytoplasm</location>
    </subcellularLocation>
</comment>
<keyword evidence="7 8" id="KW-0238">DNA-binding</keyword>
<evidence type="ECO:0000256" key="9">
    <source>
        <dbReference type="NCBIfam" id="TIGR00362"/>
    </source>
</evidence>
<evidence type="ECO:0000256" key="6">
    <source>
        <dbReference type="ARBA" id="ARBA00023121"/>
    </source>
</evidence>
<dbReference type="Proteomes" id="UP000179003">
    <property type="component" value="Unassembled WGS sequence"/>
</dbReference>
<dbReference type="SUPFAM" id="SSF48295">
    <property type="entry name" value="TrpR-like"/>
    <property type="match status" value="1"/>
</dbReference>
<name>A0A1F5EHN3_9BACT</name>
<dbReference type="AlphaFoldDB" id="A0A1F5EHN3"/>
<evidence type="ECO:0000256" key="10">
    <source>
        <dbReference type="RuleBase" id="RU000577"/>
    </source>
</evidence>
<dbReference type="GO" id="GO:0005737">
    <property type="term" value="C:cytoplasm"/>
    <property type="evidence" value="ECO:0007669"/>
    <property type="project" value="UniProtKB-SubCell"/>
</dbReference>
<feature type="region of interest" description="Domain IV, binds dsDNA" evidence="8">
    <location>
        <begin position="337"/>
        <end position="453"/>
    </location>
</feature>
<dbReference type="HAMAP" id="MF_00377">
    <property type="entry name" value="DnaA_bact"/>
    <property type="match status" value="1"/>
</dbReference>
<dbReference type="InterPro" id="IPR003593">
    <property type="entry name" value="AAA+_ATPase"/>
</dbReference>
<evidence type="ECO:0000256" key="3">
    <source>
        <dbReference type="ARBA" id="ARBA00022705"/>
    </source>
</evidence>
<feature type="binding site" evidence="8">
    <location>
        <position position="164"/>
    </location>
    <ligand>
        <name>ATP</name>
        <dbReference type="ChEBI" id="CHEBI:30616"/>
    </ligand>
</feature>
<comment type="domain">
    <text evidence="8">Domain I is involved in oligomerization and binding regulators, domain II is flexibile and of varying length in different bacteria, domain III forms the AAA+ region, while domain IV binds dsDNA.</text>
</comment>
<feature type="domain" description="Chromosomal replication initiator DnaA C-terminal" evidence="13">
    <location>
        <begin position="363"/>
        <end position="432"/>
    </location>
</feature>
<dbReference type="Gene3D" id="1.10.1750.10">
    <property type="match status" value="1"/>
</dbReference>
<dbReference type="InterPro" id="IPR013159">
    <property type="entry name" value="DnaA_C"/>
</dbReference>
<evidence type="ECO:0000256" key="1">
    <source>
        <dbReference type="ARBA" id="ARBA00006583"/>
    </source>
</evidence>
<feature type="region of interest" description="Domain I, interacts with DnaA modulators" evidence="8">
    <location>
        <begin position="1"/>
        <end position="89"/>
    </location>
</feature>
<dbReference type="GO" id="GO:0006275">
    <property type="term" value="P:regulation of DNA replication"/>
    <property type="evidence" value="ECO:0007669"/>
    <property type="project" value="UniProtKB-UniRule"/>
</dbReference>
<comment type="subunit">
    <text evidence="8">Oligomerizes as a right-handed, spiral filament on DNA at oriC.</text>
</comment>
<dbReference type="SMART" id="SM00760">
    <property type="entry name" value="Bac_DnaA_C"/>
    <property type="match status" value="1"/>
</dbReference>
<dbReference type="GO" id="GO:0003688">
    <property type="term" value="F:DNA replication origin binding"/>
    <property type="evidence" value="ECO:0007669"/>
    <property type="project" value="UniProtKB-UniRule"/>
</dbReference>
<comment type="function">
    <text evidence="8 10">Plays an essential role in the initiation and regulation of chromosomal replication. ATP-DnaA binds to the origin of replication (oriC) to initiate formation of the DNA replication initiation complex once per cell cycle. Binds the DnaA box (a 9 base pair repeat at the origin) and separates the double-stranded (ds)DNA. Forms a right-handed helical filament on oriC DNA; dsDNA binds to the exterior of the filament while single-stranded (ss)DNA is stabiized in the filament's interior. The ATP-DnaA-oriC complex binds and stabilizes one strand of the AT-rich DNA unwinding element (DUE), permitting loading of DNA polymerase. After initiation quickly degrades to an ADP-DnaA complex that is not apt for DNA replication. Binds acidic phospholipids.</text>
</comment>
<dbReference type="InterPro" id="IPR010921">
    <property type="entry name" value="Trp_repressor/repl_initiator"/>
</dbReference>
<feature type="binding site" evidence="8">
    <location>
        <position position="167"/>
    </location>
    <ligand>
        <name>ATP</name>
        <dbReference type="ChEBI" id="CHEBI:30616"/>
    </ligand>
</feature>
<evidence type="ECO:0000256" key="11">
    <source>
        <dbReference type="RuleBase" id="RU004227"/>
    </source>
</evidence>
<evidence type="ECO:0000259" key="12">
    <source>
        <dbReference type="SMART" id="SM00382"/>
    </source>
</evidence>
<dbReference type="PANTHER" id="PTHR30050:SF2">
    <property type="entry name" value="CHROMOSOMAL REPLICATION INITIATOR PROTEIN DNAA"/>
    <property type="match status" value="1"/>
</dbReference>
<dbReference type="GO" id="GO:0008289">
    <property type="term" value="F:lipid binding"/>
    <property type="evidence" value="ECO:0007669"/>
    <property type="project" value="UniProtKB-KW"/>
</dbReference>
<dbReference type="PRINTS" id="PR00051">
    <property type="entry name" value="DNAA"/>
</dbReference>
<accession>A0A1F5EHN3</accession>
<dbReference type="InterPro" id="IPR013317">
    <property type="entry name" value="DnaA_dom"/>
</dbReference>
<dbReference type="CDD" id="cd06571">
    <property type="entry name" value="Bac_DnaA_C"/>
    <property type="match status" value="1"/>
</dbReference>
<sequence length="453" mass="52610">MDTTILDDNKKIWDKVLLDMELSVSKANFSTWFKDTNILKYENGVVFLSVPNEFVKSWLLEKYHKFILKSLRNLKNNIRNIEYVVVNSTTKKKGSLKYQQSSIINSELPLSDFYINKEDNLNPKYIFDSFIIGSFNELAHAASQAIIKKQGIVYNPLFVYGNTGLGKTHLIQAVGNHMKENEAKKVFYITSEKFSIDCVNSIQQNKVNYFKEKYRKYDVLIMDDIQFLSNKERTQEELFHLFNTLYDSNKQIIFSSDRHPSYIPGLADRLKSRFGQGMIVDVQAPDNESRAEILKSKARLNNFYLNEDIVNFIASLTQDANIRDLEGILNSIICQTQLKNRELSLGEVKNLLKNNSKPKKLVSVKDVVKIIADFYNIDESSIYEKSRRKEVVKPRQIIMYILRKDFNISYPSIGEKLGGRDHTTVIHSCKKIKQELEKNNSLEQEIEQIRSIF</sequence>
<dbReference type="EMBL" id="MFAE01000011">
    <property type="protein sequence ID" value="OGD66939.1"/>
    <property type="molecule type" value="Genomic_DNA"/>
</dbReference>
<evidence type="ECO:0000256" key="2">
    <source>
        <dbReference type="ARBA" id="ARBA00022490"/>
    </source>
</evidence>
<dbReference type="InterPro" id="IPR024633">
    <property type="entry name" value="DnaA_N_dom"/>
</dbReference>
<dbReference type="SUPFAM" id="SSF52540">
    <property type="entry name" value="P-loop containing nucleoside triphosphate hydrolases"/>
    <property type="match status" value="1"/>
</dbReference>
<dbReference type="Gene3D" id="3.40.50.300">
    <property type="entry name" value="P-loop containing nucleotide triphosphate hydrolases"/>
    <property type="match status" value="1"/>
</dbReference>
<evidence type="ECO:0000259" key="13">
    <source>
        <dbReference type="SMART" id="SM00760"/>
    </source>
</evidence>
<feature type="region of interest" description="Domain III, AAA+ region" evidence="8">
    <location>
        <begin position="120"/>
        <end position="336"/>
    </location>
</feature>
<evidence type="ECO:0000256" key="4">
    <source>
        <dbReference type="ARBA" id="ARBA00022741"/>
    </source>
</evidence>
<dbReference type="PANTHER" id="PTHR30050">
    <property type="entry name" value="CHROMOSOMAL REPLICATION INITIATOR PROTEIN DNAA"/>
    <property type="match status" value="1"/>
</dbReference>
<evidence type="ECO:0000256" key="8">
    <source>
        <dbReference type="HAMAP-Rule" id="MF_00377"/>
    </source>
</evidence>
<dbReference type="Gene3D" id="1.10.8.60">
    <property type="match status" value="1"/>
</dbReference>
<proteinExistence type="inferred from homology"/>
<comment type="similarity">
    <text evidence="1 8 11">Belongs to the DnaA family.</text>
</comment>
<dbReference type="InterPro" id="IPR027417">
    <property type="entry name" value="P-loop_NTPase"/>
</dbReference>
<dbReference type="InterPro" id="IPR001957">
    <property type="entry name" value="Chromosome_initiator_DnaA"/>
</dbReference>
<dbReference type="PROSITE" id="PS01008">
    <property type="entry name" value="DNAA"/>
    <property type="match status" value="1"/>
</dbReference>
<dbReference type="STRING" id="1797582.A2442_00015"/>
<feature type="domain" description="AAA+ ATPase" evidence="12">
    <location>
        <begin position="153"/>
        <end position="284"/>
    </location>
</feature>
<gene>
    <name evidence="8" type="primary">dnaA</name>
    <name evidence="14" type="ORF">A2442_00015</name>
</gene>
<evidence type="ECO:0000313" key="15">
    <source>
        <dbReference type="Proteomes" id="UP000179003"/>
    </source>
</evidence>
<dbReference type="Pfam" id="PF08299">
    <property type="entry name" value="Bac_DnaA_C"/>
    <property type="match status" value="1"/>
</dbReference>
<dbReference type="GO" id="GO:0005524">
    <property type="term" value="F:ATP binding"/>
    <property type="evidence" value="ECO:0007669"/>
    <property type="project" value="UniProtKB-UniRule"/>
</dbReference>
<dbReference type="Gene3D" id="3.30.300.180">
    <property type="match status" value="1"/>
</dbReference>
<dbReference type="NCBIfam" id="TIGR00362">
    <property type="entry name" value="DnaA"/>
    <property type="match status" value="1"/>
</dbReference>
<dbReference type="Pfam" id="PF11638">
    <property type="entry name" value="DnaA_N"/>
    <property type="match status" value="1"/>
</dbReference>
<protein>
    <recommendedName>
        <fullName evidence="8 9">Chromosomal replication initiator protein DnaA</fullName>
    </recommendedName>
</protein>